<dbReference type="Proteomes" id="UP000189661">
    <property type="component" value="Chromosome"/>
</dbReference>
<sequence length="61" mass="6820">MGFWTSPADAWAWLGWVLWDRLSELILFGLGSGCRVLESLGGGGARAGAFCVQIRDWWRSF</sequence>
<name>A0ABM6IVY7_9BACL</name>
<keyword evidence="2" id="KW-1185">Reference proteome</keyword>
<evidence type="ECO:0000313" key="1">
    <source>
        <dbReference type="EMBL" id="AQU80240.1"/>
    </source>
</evidence>
<reference evidence="1 2" key="1">
    <citation type="submission" date="2017-01" db="EMBL/GenBank/DDBJ databases">
        <title>Planococcus faecalis genome complete sequence.</title>
        <authorList>
            <person name="Lee P.C."/>
        </authorList>
    </citation>
    <scope>NUCLEOTIDE SEQUENCE [LARGE SCALE GENOMIC DNA]</scope>
    <source>
        <strain evidence="1 2">AJ003</strain>
    </source>
</reference>
<dbReference type="EMBL" id="CP019401">
    <property type="protein sequence ID" value="AQU80240.1"/>
    <property type="molecule type" value="Genomic_DNA"/>
</dbReference>
<gene>
    <name evidence="1" type="ORF">AJGP001_13580</name>
</gene>
<evidence type="ECO:0000313" key="2">
    <source>
        <dbReference type="Proteomes" id="UP000189661"/>
    </source>
</evidence>
<proteinExistence type="predicted"/>
<protein>
    <submittedName>
        <fullName evidence="1">Uncharacterized protein</fullName>
    </submittedName>
</protein>
<accession>A0ABM6IVY7</accession>
<organism evidence="1 2">
    <name type="scientific">Planococcus faecalis</name>
    <dbReference type="NCBI Taxonomy" id="1598147"/>
    <lineage>
        <taxon>Bacteria</taxon>
        <taxon>Bacillati</taxon>
        <taxon>Bacillota</taxon>
        <taxon>Bacilli</taxon>
        <taxon>Bacillales</taxon>
        <taxon>Caryophanaceae</taxon>
        <taxon>Planococcus</taxon>
    </lineage>
</organism>